<keyword evidence="6 7" id="KW-0472">Membrane</keyword>
<evidence type="ECO:0000256" key="1">
    <source>
        <dbReference type="ARBA" id="ARBA00004651"/>
    </source>
</evidence>
<evidence type="ECO:0000256" key="6">
    <source>
        <dbReference type="ARBA" id="ARBA00023136"/>
    </source>
</evidence>
<dbReference type="InterPro" id="IPR000515">
    <property type="entry name" value="MetI-like"/>
</dbReference>
<keyword evidence="2 7" id="KW-0813">Transport</keyword>
<evidence type="ECO:0000256" key="2">
    <source>
        <dbReference type="ARBA" id="ARBA00022448"/>
    </source>
</evidence>
<dbReference type="EMBL" id="DTKQ01000040">
    <property type="protein sequence ID" value="HGZ79376.1"/>
    <property type="molecule type" value="Genomic_DNA"/>
</dbReference>
<keyword evidence="4 7" id="KW-0812">Transmembrane</keyword>
<dbReference type="AlphaFoldDB" id="A0A832MMI4"/>
<dbReference type="Gene3D" id="1.10.3720.10">
    <property type="entry name" value="MetI-like"/>
    <property type="match status" value="1"/>
</dbReference>
<dbReference type="PANTHER" id="PTHR30193">
    <property type="entry name" value="ABC TRANSPORTER PERMEASE PROTEIN"/>
    <property type="match status" value="1"/>
</dbReference>
<feature type="transmembrane region" description="Helical" evidence="7">
    <location>
        <begin position="201"/>
        <end position="226"/>
    </location>
</feature>
<evidence type="ECO:0000256" key="7">
    <source>
        <dbReference type="RuleBase" id="RU363032"/>
    </source>
</evidence>
<dbReference type="GO" id="GO:0005886">
    <property type="term" value="C:plasma membrane"/>
    <property type="evidence" value="ECO:0007669"/>
    <property type="project" value="UniProtKB-SubCell"/>
</dbReference>
<feature type="transmembrane region" description="Helical" evidence="7">
    <location>
        <begin position="267"/>
        <end position="289"/>
    </location>
</feature>
<evidence type="ECO:0000313" key="9">
    <source>
        <dbReference type="EMBL" id="HGZ79376.1"/>
    </source>
</evidence>
<proteinExistence type="inferred from homology"/>
<evidence type="ECO:0000256" key="3">
    <source>
        <dbReference type="ARBA" id="ARBA00022475"/>
    </source>
</evidence>
<dbReference type="SUPFAM" id="SSF161098">
    <property type="entry name" value="MetI-like"/>
    <property type="match status" value="1"/>
</dbReference>
<dbReference type="CDD" id="cd06261">
    <property type="entry name" value="TM_PBP2"/>
    <property type="match status" value="1"/>
</dbReference>
<reference evidence="9" key="1">
    <citation type="journal article" date="2020" name="mSystems">
        <title>Genome- and Community-Level Interaction Insights into Carbon Utilization and Element Cycling Functions of Hydrothermarchaeota in Hydrothermal Sediment.</title>
        <authorList>
            <person name="Zhou Z."/>
            <person name="Liu Y."/>
            <person name="Xu W."/>
            <person name="Pan J."/>
            <person name="Luo Z.H."/>
            <person name="Li M."/>
        </authorList>
    </citation>
    <scope>NUCLEOTIDE SEQUENCE [LARGE SCALE GENOMIC DNA]</scope>
    <source>
        <strain evidence="9">SpSt-86</strain>
    </source>
</reference>
<dbReference type="InterPro" id="IPR035906">
    <property type="entry name" value="MetI-like_sf"/>
</dbReference>
<dbReference type="PANTHER" id="PTHR30193:SF37">
    <property type="entry name" value="INNER MEMBRANE ABC TRANSPORTER PERMEASE PROTEIN YCJO"/>
    <property type="match status" value="1"/>
</dbReference>
<comment type="caution">
    <text evidence="9">The sequence shown here is derived from an EMBL/GenBank/DDBJ whole genome shotgun (WGS) entry which is preliminary data.</text>
</comment>
<evidence type="ECO:0000256" key="5">
    <source>
        <dbReference type="ARBA" id="ARBA00022989"/>
    </source>
</evidence>
<evidence type="ECO:0000259" key="8">
    <source>
        <dbReference type="PROSITE" id="PS50928"/>
    </source>
</evidence>
<dbReference type="PROSITE" id="PS50928">
    <property type="entry name" value="ABC_TM1"/>
    <property type="match status" value="1"/>
</dbReference>
<comment type="similarity">
    <text evidence="7">Belongs to the binding-protein-dependent transport system permease family.</text>
</comment>
<feature type="transmembrane region" description="Helical" evidence="7">
    <location>
        <begin position="75"/>
        <end position="94"/>
    </location>
</feature>
<protein>
    <submittedName>
        <fullName evidence="9">Sugar ABC transporter permease</fullName>
    </submittedName>
</protein>
<feature type="transmembrane region" description="Helical" evidence="7">
    <location>
        <begin position="106"/>
        <end position="123"/>
    </location>
</feature>
<keyword evidence="5 7" id="KW-1133">Transmembrane helix</keyword>
<dbReference type="InterPro" id="IPR051393">
    <property type="entry name" value="ABC_transporter_permease"/>
</dbReference>
<comment type="subcellular location">
    <subcellularLocation>
        <location evidence="1 7">Cell membrane</location>
        <topology evidence="1 7">Multi-pass membrane protein</topology>
    </subcellularLocation>
</comment>
<sequence length="295" mass="33627">MKLRHKKIMTAYLFLLVPLTFFVFVRFYPMISAFYMSFTDWNIISPVKNFVGFSNYVRIFKDSVFRISLLNTLKYVVLGVPSVIILSLGLALLLNNVTKGQSLYRLIYVMPYITPIVATSWVWRWMYQRPPTGVINNFLSFLGLPARSFLMSTTEALPSIVATTVWVEVGYCVIIFLAGLQNIPKEYLEAAKVDGANRRQLLFKITIPLLNPVIVFLSVMETIMFLRIFTQVYNMTDQGSGGPLNSTLPLVLYIYQKAFKSFDMGTAAAATVVLFLMILGITVLQLKVLNRRVQY</sequence>
<dbReference type="GO" id="GO:0055085">
    <property type="term" value="P:transmembrane transport"/>
    <property type="evidence" value="ECO:0007669"/>
    <property type="project" value="InterPro"/>
</dbReference>
<organism evidence="9">
    <name type="scientific">Pseudothermotoga hypogea</name>
    <dbReference type="NCBI Taxonomy" id="57487"/>
    <lineage>
        <taxon>Bacteria</taxon>
        <taxon>Thermotogati</taxon>
        <taxon>Thermotogota</taxon>
        <taxon>Thermotogae</taxon>
        <taxon>Thermotogales</taxon>
        <taxon>Thermotogaceae</taxon>
        <taxon>Pseudothermotoga</taxon>
    </lineage>
</organism>
<evidence type="ECO:0000256" key="4">
    <source>
        <dbReference type="ARBA" id="ARBA00022692"/>
    </source>
</evidence>
<feature type="transmembrane region" description="Helical" evidence="7">
    <location>
        <begin position="156"/>
        <end position="180"/>
    </location>
</feature>
<dbReference type="Pfam" id="PF00528">
    <property type="entry name" value="BPD_transp_1"/>
    <property type="match status" value="1"/>
</dbReference>
<accession>A0A832MMI4</accession>
<feature type="domain" description="ABC transmembrane type-1" evidence="8">
    <location>
        <begin position="69"/>
        <end position="285"/>
    </location>
</feature>
<name>A0A832MMI4_9THEM</name>
<gene>
    <name evidence="9" type="ORF">ENW55_05285</name>
</gene>
<keyword evidence="3" id="KW-1003">Cell membrane</keyword>
<feature type="transmembrane region" description="Helical" evidence="7">
    <location>
        <begin position="12"/>
        <end position="31"/>
    </location>
</feature>